<evidence type="ECO:0000256" key="2">
    <source>
        <dbReference type="ARBA" id="ARBA00022729"/>
    </source>
</evidence>
<evidence type="ECO:0000313" key="6">
    <source>
        <dbReference type="Proteomes" id="UP000325902"/>
    </source>
</evidence>
<feature type="chain" id="PRO_5025024565" evidence="4">
    <location>
        <begin position="20"/>
        <end position="73"/>
    </location>
</feature>
<sequence>MRLDLSFLLLTGLAASAMAQHVQFISYEALKRNTVPCSRRVAGQPDNCLKPGTPANEYTRGCSVITRCARTVD</sequence>
<reference evidence="5 6" key="1">
    <citation type="journal article" date="2019" name="Sci. Rep.">
        <title>A multi-omics analysis of the grapevine pathogen Lasiodiplodia theobromae reveals that temperature affects the expression of virulence- and pathogenicity-related genes.</title>
        <authorList>
            <person name="Felix C."/>
            <person name="Meneses R."/>
            <person name="Goncalves M.F.M."/>
            <person name="Tilleman L."/>
            <person name="Duarte A.S."/>
            <person name="Jorrin-Novo J.V."/>
            <person name="Van de Peer Y."/>
            <person name="Deforce D."/>
            <person name="Van Nieuwerburgh F."/>
            <person name="Esteves A.C."/>
            <person name="Alves A."/>
        </authorList>
    </citation>
    <scope>NUCLEOTIDE SEQUENCE [LARGE SCALE GENOMIC DNA]</scope>
    <source>
        <strain evidence="5 6">LA-SOL3</strain>
    </source>
</reference>
<dbReference type="PANTHER" id="PTHR33136">
    <property type="entry name" value="RAPID ALKALINIZATION FACTOR-LIKE"/>
    <property type="match status" value="1"/>
</dbReference>
<dbReference type="OrthoDB" id="3941347at2759"/>
<comment type="caution">
    <text evidence="5">The sequence shown here is derived from an EMBL/GenBank/DDBJ whole genome shotgun (WGS) entry which is preliminary data.</text>
</comment>
<proteinExistence type="inferred from homology"/>
<evidence type="ECO:0000256" key="4">
    <source>
        <dbReference type="SAM" id="SignalP"/>
    </source>
</evidence>
<evidence type="ECO:0000256" key="3">
    <source>
        <dbReference type="ARBA" id="ARBA00023157"/>
    </source>
</evidence>
<accession>A0A5N5CZ25</accession>
<feature type="signal peptide" evidence="4">
    <location>
        <begin position="1"/>
        <end position="19"/>
    </location>
</feature>
<evidence type="ECO:0000256" key="1">
    <source>
        <dbReference type="ARBA" id="ARBA00009178"/>
    </source>
</evidence>
<dbReference type="InterPro" id="IPR008801">
    <property type="entry name" value="RALF"/>
</dbReference>
<keyword evidence="2 4" id="KW-0732">Signal</keyword>
<evidence type="ECO:0000313" key="5">
    <source>
        <dbReference type="EMBL" id="KAB2570639.1"/>
    </source>
</evidence>
<keyword evidence="6" id="KW-1185">Reference proteome</keyword>
<name>A0A5N5CZ25_9PEZI</name>
<dbReference type="PANTHER" id="PTHR33136:SF13">
    <property type="entry name" value="OS10G0328900 PROTEIN"/>
    <property type="match status" value="1"/>
</dbReference>
<dbReference type="EMBL" id="VCHE01000128">
    <property type="protein sequence ID" value="KAB2570639.1"/>
    <property type="molecule type" value="Genomic_DNA"/>
</dbReference>
<dbReference type="GO" id="GO:0019722">
    <property type="term" value="P:calcium-mediated signaling"/>
    <property type="evidence" value="ECO:0007669"/>
    <property type="project" value="TreeGrafter"/>
</dbReference>
<gene>
    <name evidence="5" type="primary">RALF</name>
    <name evidence="5" type="ORF">DBV05_g10692</name>
</gene>
<protein>
    <submittedName>
        <fullName evidence="5">Rapid alkalinization factor</fullName>
    </submittedName>
</protein>
<keyword evidence="3" id="KW-1015">Disulfide bond</keyword>
<organism evidence="5 6">
    <name type="scientific">Lasiodiplodia theobromae</name>
    <dbReference type="NCBI Taxonomy" id="45133"/>
    <lineage>
        <taxon>Eukaryota</taxon>
        <taxon>Fungi</taxon>
        <taxon>Dikarya</taxon>
        <taxon>Ascomycota</taxon>
        <taxon>Pezizomycotina</taxon>
        <taxon>Dothideomycetes</taxon>
        <taxon>Dothideomycetes incertae sedis</taxon>
        <taxon>Botryosphaeriales</taxon>
        <taxon>Botryosphaeriaceae</taxon>
        <taxon>Lasiodiplodia</taxon>
    </lineage>
</organism>
<dbReference type="AlphaFoldDB" id="A0A5N5CZ25"/>
<dbReference type="Proteomes" id="UP000325902">
    <property type="component" value="Unassembled WGS sequence"/>
</dbReference>
<comment type="similarity">
    <text evidence="1">Belongs to the plant rapid alkalinization factor (RALF) family.</text>
</comment>
<dbReference type="Pfam" id="PF05498">
    <property type="entry name" value="RALF"/>
    <property type="match status" value="1"/>
</dbReference>